<gene>
    <name evidence="4" type="ORF">ECE50_011075</name>
</gene>
<dbReference type="InterPro" id="IPR001466">
    <property type="entry name" value="Beta-lactam-related"/>
</dbReference>
<dbReference type="GO" id="GO:0016020">
    <property type="term" value="C:membrane"/>
    <property type="evidence" value="ECO:0007669"/>
    <property type="project" value="UniProtKB-SubCell"/>
</dbReference>
<comment type="subcellular location">
    <subcellularLocation>
        <location evidence="1">Membrane</location>
    </subcellularLocation>
</comment>
<dbReference type="PANTHER" id="PTHR46825">
    <property type="entry name" value="D-ALANYL-D-ALANINE-CARBOXYPEPTIDASE/ENDOPEPTIDASE AMPH"/>
    <property type="match status" value="1"/>
</dbReference>
<evidence type="ECO:0000313" key="5">
    <source>
        <dbReference type="Proteomes" id="UP000281028"/>
    </source>
</evidence>
<dbReference type="InterPro" id="IPR050491">
    <property type="entry name" value="AmpC-like"/>
</dbReference>
<sequence>MRRFFPVTILILLCKLPVKAQQQRIFADSIRKAYQIPALGYALVSADSIYDIQLLGEAKPQHRFRIGSNTKAITCMVAALLVQEGRLHWDMRFFDLFPEMKAAAHPAYHTLTLQQLLTFRNKLVKYTYTHAAPRVSEITGSEAIQRRKFAAWLLRQPPVTDTAAINLSNSGYTLAGMMLERAGGQDYMALVKKFGAQQHIHFGAGNPNVKDSTQLSGHHEQGLPEPVRNNPKLNWLMAAGNINVSLDDYVRFIQLQLKGLKGQSLLLPRTTFEYLHYGLPFFAFGWFHEQDENGHHISHNTGNPGGFITDVYIDREADRACIIFTNIQQEKTYEAIRILREKCIFNYPKNGGYVTR</sequence>
<reference evidence="4" key="1">
    <citation type="submission" date="2020-05" db="EMBL/GenBank/DDBJ databases">
        <title>Chitinophaga laudate sp. nov., isolated from a tropical peat swamp.</title>
        <authorList>
            <person name="Goh C.B.S."/>
            <person name="Lee M.S."/>
            <person name="Parimannan S."/>
            <person name="Pasbakhsh P."/>
            <person name="Yule C.M."/>
            <person name="Rajandas H."/>
            <person name="Loke S."/>
            <person name="Croft L."/>
            <person name="Tan J.B.L."/>
        </authorList>
    </citation>
    <scope>NUCLEOTIDE SEQUENCE</scope>
    <source>
        <strain evidence="4">Mgbs1</strain>
    </source>
</reference>
<dbReference type="AlphaFoldDB" id="A0A9Q5D038"/>
<organism evidence="4 5">
    <name type="scientific">Chitinophaga solisilvae</name>
    <dbReference type="NCBI Taxonomy" id="1233460"/>
    <lineage>
        <taxon>Bacteria</taxon>
        <taxon>Pseudomonadati</taxon>
        <taxon>Bacteroidota</taxon>
        <taxon>Chitinophagia</taxon>
        <taxon>Chitinophagales</taxon>
        <taxon>Chitinophagaceae</taxon>
        <taxon>Chitinophaga</taxon>
    </lineage>
</organism>
<comment type="caution">
    <text evidence="4">The sequence shown here is derived from an EMBL/GenBank/DDBJ whole genome shotgun (WGS) entry which is preliminary data.</text>
</comment>
<dbReference type="PANTHER" id="PTHR46825:SF11">
    <property type="entry name" value="PENICILLIN-BINDING PROTEIN 4"/>
    <property type="match status" value="1"/>
</dbReference>
<proteinExistence type="predicted"/>
<dbReference type="Gene3D" id="3.40.710.10">
    <property type="entry name" value="DD-peptidase/beta-lactamase superfamily"/>
    <property type="match status" value="1"/>
</dbReference>
<dbReference type="InterPro" id="IPR012338">
    <property type="entry name" value="Beta-lactam/transpept-like"/>
</dbReference>
<name>A0A9Q5D038_9BACT</name>
<protein>
    <submittedName>
        <fullName evidence="4">Beta-lactamase family protein</fullName>
    </submittedName>
</protein>
<dbReference type="OrthoDB" id="1522765at2"/>
<dbReference type="Proteomes" id="UP000281028">
    <property type="component" value="Unassembled WGS sequence"/>
</dbReference>
<keyword evidence="2" id="KW-0472">Membrane</keyword>
<evidence type="ECO:0000313" key="4">
    <source>
        <dbReference type="EMBL" id="NSL87376.1"/>
    </source>
</evidence>
<evidence type="ECO:0000259" key="3">
    <source>
        <dbReference type="Pfam" id="PF00144"/>
    </source>
</evidence>
<evidence type="ECO:0000256" key="2">
    <source>
        <dbReference type="ARBA" id="ARBA00023136"/>
    </source>
</evidence>
<accession>A0A9Q5D038</accession>
<dbReference type="EMBL" id="RIAR02000001">
    <property type="protein sequence ID" value="NSL87376.1"/>
    <property type="molecule type" value="Genomic_DNA"/>
</dbReference>
<keyword evidence="5" id="KW-1185">Reference proteome</keyword>
<dbReference type="SUPFAM" id="SSF56601">
    <property type="entry name" value="beta-lactamase/transpeptidase-like"/>
    <property type="match status" value="1"/>
</dbReference>
<feature type="domain" description="Beta-lactamase-related" evidence="3">
    <location>
        <begin position="56"/>
        <end position="334"/>
    </location>
</feature>
<dbReference type="Pfam" id="PF00144">
    <property type="entry name" value="Beta-lactamase"/>
    <property type="match status" value="1"/>
</dbReference>
<evidence type="ECO:0000256" key="1">
    <source>
        <dbReference type="ARBA" id="ARBA00004370"/>
    </source>
</evidence>